<name>A0A450U7U3_9GAMM</name>
<dbReference type="AlphaFoldDB" id="A0A450U7U3"/>
<dbReference type="EMBL" id="CAADFF010000008">
    <property type="protein sequence ID" value="VFJ87967.1"/>
    <property type="molecule type" value="Genomic_DNA"/>
</dbReference>
<reference evidence="1" key="1">
    <citation type="submission" date="2019-02" db="EMBL/GenBank/DDBJ databases">
        <authorList>
            <person name="Gruber-Vodicka R. H."/>
            <person name="Seah K. B. B."/>
        </authorList>
    </citation>
    <scope>NUCLEOTIDE SEQUENCE</scope>
    <source>
        <strain evidence="1">BECK_M7</strain>
    </source>
</reference>
<evidence type="ECO:0000313" key="1">
    <source>
        <dbReference type="EMBL" id="VFJ87967.1"/>
    </source>
</evidence>
<organism evidence="1">
    <name type="scientific">Candidatus Kentrum sp. LFY</name>
    <dbReference type="NCBI Taxonomy" id="2126342"/>
    <lineage>
        <taxon>Bacteria</taxon>
        <taxon>Pseudomonadati</taxon>
        <taxon>Pseudomonadota</taxon>
        <taxon>Gammaproteobacteria</taxon>
        <taxon>Candidatus Kentrum</taxon>
    </lineage>
</organism>
<proteinExistence type="predicted"/>
<accession>A0A450U7U3</accession>
<sequence>MFPFCPRYSLCPNPALRTIHSASCITEKHLLVAARNLGIESVPREEQIDQEKGHFWMVGLDVGRRFLFIELVVIGGTYHASIKPAEALRADNSGWQCGRAPSVPSRSAITGA</sequence>
<protein>
    <submittedName>
        <fullName evidence="1">Uncharacterized protein</fullName>
    </submittedName>
</protein>
<gene>
    <name evidence="1" type="ORF">BECKLFY1418B_GA0070995_100855</name>
</gene>